<comment type="caution">
    <text evidence="3">The sequence shown here is derived from an EMBL/GenBank/DDBJ whole genome shotgun (WGS) entry which is preliminary data.</text>
</comment>
<protein>
    <submittedName>
        <fullName evidence="3">Class II aldolase/adducin family protein</fullName>
    </submittedName>
</protein>
<dbReference type="GO" id="GO:0005996">
    <property type="term" value="P:monosaccharide metabolic process"/>
    <property type="evidence" value="ECO:0007669"/>
    <property type="project" value="UniProtKB-ARBA"/>
</dbReference>
<evidence type="ECO:0000313" key="3">
    <source>
        <dbReference type="EMBL" id="RHW20456.1"/>
    </source>
</evidence>
<dbReference type="InterPro" id="IPR051017">
    <property type="entry name" value="Aldolase-II_Adducin_sf"/>
</dbReference>
<dbReference type="NCBIfam" id="NF004855">
    <property type="entry name" value="PRK06208.1"/>
    <property type="match status" value="1"/>
</dbReference>
<proteinExistence type="inferred from homology"/>
<gene>
    <name evidence="3" type="ORF">C2846_14165</name>
</gene>
<dbReference type="PANTHER" id="PTHR10672">
    <property type="entry name" value="ADDUCIN"/>
    <property type="match status" value="1"/>
</dbReference>
<comment type="similarity">
    <text evidence="1">Belongs to the aldolase class II family.</text>
</comment>
<keyword evidence="4" id="KW-1185">Reference proteome</keyword>
<dbReference type="EMBL" id="QJSA01000012">
    <property type="protein sequence ID" value="RHW20456.1"/>
    <property type="molecule type" value="Genomic_DNA"/>
</dbReference>
<dbReference type="PANTHER" id="PTHR10672:SF3">
    <property type="entry name" value="PROTEIN HU-LI TAI SHAO"/>
    <property type="match status" value="1"/>
</dbReference>
<evidence type="ECO:0000259" key="2">
    <source>
        <dbReference type="SMART" id="SM01007"/>
    </source>
</evidence>
<dbReference type="GO" id="GO:0005856">
    <property type="term" value="C:cytoskeleton"/>
    <property type="evidence" value="ECO:0007669"/>
    <property type="project" value="TreeGrafter"/>
</dbReference>
<evidence type="ECO:0000256" key="1">
    <source>
        <dbReference type="ARBA" id="ARBA00037961"/>
    </source>
</evidence>
<dbReference type="Proteomes" id="UP000265745">
    <property type="component" value="Unassembled WGS sequence"/>
</dbReference>
<dbReference type="Gene3D" id="3.40.225.10">
    <property type="entry name" value="Class II aldolase/adducin N-terminal domain"/>
    <property type="match status" value="1"/>
</dbReference>
<dbReference type="SUPFAM" id="SSF53639">
    <property type="entry name" value="AraD/HMP-PK domain-like"/>
    <property type="match status" value="1"/>
</dbReference>
<evidence type="ECO:0000313" key="4">
    <source>
        <dbReference type="Proteomes" id="UP000265745"/>
    </source>
</evidence>
<feature type="domain" description="Class II aldolase/adducin N-terminal" evidence="2">
    <location>
        <begin position="40"/>
        <end position="221"/>
    </location>
</feature>
<reference evidence="3 4" key="1">
    <citation type="submission" date="2018-06" db="EMBL/GenBank/DDBJ databases">
        <title>Pseudomonas jilinensis sp. nov., isolated from the production water of Jilin Oilfield in China.</title>
        <authorList>
            <person name="Wang J."/>
        </authorList>
    </citation>
    <scope>NUCLEOTIDE SEQUENCE [LARGE SCALE GENOMIC DNA]</scope>
    <source>
        <strain evidence="3 4">JS15-10A1</strain>
    </source>
</reference>
<dbReference type="AlphaFoldDB" id="A0A396RW61"/>
<dbReference type="InterPro" id="IPR001303">
    <property type="entry name" value="Aldolase_II/adducin_N"/>
</dbReference>
<accession>A0A396RW61</accession>
<dbReference type="FunFam" id="3.40.225.10:FF:000009">
    <property type="entry name" value="Class II aldolase/adducin N-terminal"/>
    <property type="match status" value="1"/>
</dbReference>
<dbReference type="InterPro" id="IPR036409">
    <property type="entry name" value="Aldolase_II/adducin_N_sf"/>
</dbReference>
<name>A0A396RW61_9PSED</name>
<dbReference type="RefSeq" id="WP_119701748.1">
    <property type="nucleotide sequence ID" value="NZ_QJSA01000012.1"/>
</dbReference>
<dbReference type="OrthoDB" id="8859181at2"/>
<dbReference type="GO" id="GO:0051015">
    <property type="term" value="F:actin filament binding"/>
    <property type="evidence" value="ECO:0007669"/>
    <property type="project" value="TreeGrafter"/>
</dbReference>
<dbReference type="Pfam" id="PF00596">
    <property type="entry name" value="Aldolase_II"/>
    <property type="match status" value="1"/>
</dbReference>
<dbReference type="SMART" id="SM01007">
    <property type="entry name" value="Aldolase_II"/>
    <property type="match status" value="1"/>
</dbReference>
<sequence>MNSSMIEQVKMSTVGGERAAKIPLPPSFTDPYQHRAYLKQRLAAAFRLFALYQFDEGLAGHITVRDPVEPDTFWVNPVGVHFALIRASDLVRLDHSGKLVEGEALVNLAAFMIHSRIHARYPQINAVAHAHSPKGRAWSAFGKPLQPLTQDGCVFFERHAVFSQFNGVVHQQGEGDAIADQLAEGHVGLILQNHGLLTVGKDVDSAVSLFIQLEKSCETQLLVQAAGADAQPIPVEIARKTRAFTGSDLVVWGNFQPQYEMIARLQPDLLD</sequence>
<organism evidence="3 4">
    <name type="scientific">Pseudomonas jilinensis</name>
    <dbReference type="NCBI Taxonomy" id="2078689"/>
    <lineage>
        <taxon>Bacteria</taxon>
        <taxon>Pseudomonadati</taxon>
        <taxon>Pseudomonadota</taxon>
        <taxon>Gammaproteobacteria</taxon>
        <taxon>Pseudomonadales</taxon>
        <taxon>Pseudomonadaceae</taxon>
        <taxon>Pseudomonas</taxon>
    </lineage>
</organism>